<gene>
    <name evidence="1" type="ORF">Pflav_042130</name>
</gene>
<sequence>MTGYDGVTYQEEIVLQPLEDSPLPLWEIAEDFVRAAVGEPPAPQAVAEILAPALTSLATHGLIEVRRFDVWPAPWEAGVPVDPDRLLHESQHAEAWSRGRTHDLLAAHITEVGIRWL</sequence>
<keyword evidence="2" id="KW-1185">Reference proteome</keyword>
<dbReference type="Proteomes" id="UP000502508">
    <property type="component" value="Chromosome"/>
</dbReference>
<accession>A0A6F8XVF3</accession>
<reference evidence="1 2" key="1">
    <citation type="submission" date="2020-03" db="EMBL/GenBank/DDBJ databases">
        <title>Whole genome shotgun sequence of Phytohabitans flavus NBRC 107702.</title>
        <authorList>
            <person name="Komaki H."/>
            <person name="Tamura T."/>
        </authorList>
    </citation>
    <scope>NUCLEOTIDE SEQUENCE [LARGE SCALE GENOMIC DNA]</scope>
    <source>
        <strain evidence="1 2">NBRC 107702</strain>
    </source>
</reference>
<evidence type="ECO:0000313" key="2">
    <source>
        <dbReference type="Proteomes" id="UP000502508"/>
    </source>
</evidence>
<dbReference type="AlphaFoldDB" id="A0A6F8XVF3"/>
<dbReference type="RefSeq" id="WP_173037494.1">
    <property type="nucleotide sequence ID" value="NZ_AP022870.1"/>
</dbReference>
<dbReference type="KEGG" id="pfla:Pflav_042130"/>
<reference evidence="1 2" key="2">
    <citation type="submission" date="2020-03" db="EMBL/GenBank/DDBJ databases">
        <authorList>
            <person name="Ichikawa N."/>
            <person name="Kimura A."/>
            <person name="Kitahashi Y."/>
            <person name="Uohara A."/>
        </authorList>
    </citation>
    <scope>NUCLEOTIDE SEQUENCE [LARGE SCALE GENOMIC DNA]</scope>
    <source>
        <strain evidence="1 2">NBRC 107702</strain>
    </source>
</reference>
<proteinExistence type="predicted"/>
<protein>
    <submittedName>
        <fullName evidence="1">Uncharacterized protein</fullName>
    </submittedName>
</protein>
<evidence type="ECO:0000313" key="1">
    <source>
        <dbReference type="EMBL" id="BCB77803.1"/>
    </source>
</evidence>
<name>A0A6F8XVF3_9ACTN</name>
<dbReference type="EMBL" id="AP022870">
    <property type="protein sequence ID" value="BCB77803.1"/>
    <property type="molecule type" value="Genomic_DNA"/>
</dbReference>
<organism evidence="1 2">
    <name type="scientific">Phytohabitans flavus</name>
    <dbReference type="NCBI Taxonomy" id="1076124"/>
    <lineage>
        <taxon>Bacteria</taxon>
        <taxon>Bacillati</taxon>
        <taxon>Actinomycetota</taxon>
        <taxon>Actinomycetes</taxon>
        <taxon>Micromonosporales</taxon>
        <taxon>Micromonosporaceae</taxon>
    </lineage>
</organism>